<keyword evidence="2" id="KW-1185">Reference proteome</keyword>
<evidence type="ECO:0000313" key="2">
    <source>
        <dbReference type="Proteomes" id="UP001234202"/>
    </source>
</evidence>
<protein>
    <submittedName>
        <fullName evidence="1">Uncharacterized protein</fullName>
    </submittedName>
</protein>
<sequence length="691" mass="76915">MLPPIGPSDQQHVSPHMHARQRSSTGAQTSSTGGGSLQLPALQQDTSERRMMINGMTTSHLHENMDVGIRPDTLRGYNQPPLPDPTTSNLYLSYNSFPSHQAQDYHNSSHNHNPRAPTSELAITPEGIVGGFSRILSPDQDQDQNREQDQYEEPPLPPRRDDNRRENDYLIHSQDHRKKFLGASSSQVFVKWLDEEASGGMKQPSSHLKHGMSGAEEMILPGQLELCHHPLPPQPALETYISTYFRTFHILYPVLEESWLRSQLIRSTNGGPQQTATAAGEDFVTPVVYLVVSLGASMSTTTAPTASNQQSSNVSKTYLDLAWKALSVILGRPFRSSVQALVLMAVALRLSLGLHRHTVGPEASLDARIWYAAMSLDAIGSIESGRPMTLRRSDYSITLASFKDDAFTLGTNSQPVNVLAALAELCQEIAYIVQVLFPTNPAPSSEYEIEVLEHIGAIHMRLETWAKSLPLQIRPGGDTPVPGPFFPFAAMLHMQYHQILSLIDHPRLVLQNLTHPLLRGRPFLHYLESSESICTQSARAILTTLDASARTPSKYHYWTLHSVGTAIFALSLFTCKHPTTWRARADVEMLSHATRFITKGFLDQGLSPQFVDMYEAVNRMTRKKVMESFELDPLALNTEEALPPTEPEPSMDQTAVNIDELWSMLFGLGNMADNGNLPSRNDQLNDPSYRF</sequence>
<name>A0ACC2X4Z5_9TREE</name>
<accession>A0ACC2X4Z5</accession>
<reference evidence="1" key="1">
    <citation type="submission" date="2023-04" db="EMBL/GenBank/DDBJ databases">
        <title>Draft Genome sequencing of Naganishia species isolated from polar environments using Oxford Nanopore Technology.</title>
        <authorList>
            <person name="Leo P."/>
            <person name="Venkateswaran K."/>
        </authorList>
    </citation>
    <scope>NUCLEOTIDE SEQUENCE</scope>
    <source>
        <strain evidence="1">DBVPG 5303</strain>
    </source>
</reference>
<evidence type="ECO:0000313" key="1">
    <source>
        <dbReference type="EMBL" id="KAJ9118362.1"/>
    </source>
</evidence>
<organism evidence="1 2">
    <name type="scientific">Naganishia onofrii</name>
    <dbReference type="NCBI Taxonomy" id="1851511"/>
    <lineage>
        <taxon>Eukaryota</taxon>
        <taxon>Fungi</taxon>
        <taxon>Dikarya</taxon>
        <taxon>Basidiomycota</taxon>
        <taxon>Agaricomycotina</taxon>
        <taxon>Tremellomycetes</taxon>
        <taxon>Filobasidiales</taxon>
        <taxon>Filobasidiaceae</taxon>
        <taxon>Naganishia</taxon>
    </lineage>
</organism>
<gene>
    <name evidence="1" type="ORF">QFC24_006190</name>
</gene>
<proteinExistence type="predicted"/>
<dbReference type="EMBL" id="JASBWV010000029">
    <property type="protein sequence ID" value="KAJ9118362.1"/>
    <property type="molecule type" value="Genomic_DNA"/>
</dbReference>
<dbReference type="Proteomes" id="UP001234202">
    <property type="component" value="Unassembled WGS sequence"/>
</dbReference>
<comment type="caution">
    <text evidence="1">The sequence shown here is derived from an EMBL/GenBank/DDBJ whole genome shotgun (WGS) entry which is preliminary data.</text>
</comment>